<protein>
    <submittedName>
        <fullName evidence="1">Ferredoxin</fullName>
    </submittedName>
</protein>
<dbReference type="RefSeq" id="WP_011912516.1">
    <property type="nucleotide sequence ID" value="NZ_CP098731.1"/>
</dbReference>
<dbReference type="Proteomes" id="UP000032439">
    <property type="component" value="Unassembled WGS sequence"/>
</dbReference>
<reference evidence="1 2" key="1">
    <citation type="submission" date="2014-11" db="EMBL/GenBank/DDBJ databases">
        <title>Genomics and ecophysiology of heterotrophic nitrogen fixing bacteria isolated from estuarine surface water.</title>
        <authorList>
            <person name="Bentzon-Tilia M."/>
            <person name="Severin I."/>
            <person name="Hansen L.H."/>
            <person name="Riemann L."/>
        </authorList>
    </citation>
    <scope>NUCLEOTIDE SEQUENCE [LARGE SCALE GENOMIC DNA]</scope>
    <source>
        <strain evidence="1 2">BAL361</strain>
    </source>
</reference>
<comment type="caution">
    <text evidence="1">The sequence shown here is derived from an EMBL/GenBank/DDBJ whole genome shotgun (WGS) entry which is preliminary data.</text>
</comment>
<proteinExistence type="predicted"/>
<organism evidence="1 2">
    <name type="scientific">Stutzerimonas stutzeri</name>
    <name type="common">Pseudomonas stutzeri</name>
    <dbReference type="NCBI Taxonomy" id="316"/>
    <lineage>
        <taxon>Bacteria</taxon>
        <taxon>Pseudomonadati</taxon>
        <taxon>Pseudomonadota</taxon>
        <taxon>Gammaproteobacteria</taxon>
        <taxon>Pseudomonadales</taxon>
        <taxon>Pseudomonadaceae</taxon>
        <taxon>Stutzerimonas</taxon>
    </lineage>
</organism>
<dbReference type="SUPFAM" id="SSF52833">
    <property type="entry name" value="Thioredoxin-like"/>
    <property type="match status" value="1"/>
</dbReference>
<dbReference type="InterPro" id="IPR048111">
    <property type="entry name" value="Fdxn_Azotob-type"/>
</dbReference>
<sequence length="106" mass="11509">MPRPDYHIFLCLQRRAEGHPRGSCAAKGGEALFDAFSQALIRRNLIGRIALTGTGCLGPCQAGANVLIYPGALMYSWVEPADVDSILTHLLEGEPFADKLTPAELW</sequence>
<dbReference type="CDD" id="cd02980">
    <property type="entry name" value="TRX_Fd_family"/>
    <property type="match status" value="1"/>
</dbReference>
<evidence type="ECO:0000313" key="1">
    <source>
        <dbReference type="EMBL" id="KIZ33060.1"/>
    </source>
</evidence>
<evidence type="ECO:0000313" key="2">
    <source>
        <dbReference type="Proteomes" id="UP000032439"/>
    </source>
</evidence>
<dbReference type="InterPro" id="IPR036249">
    <property type="entry name" value="Thioredoxin-like_sf"/>
</dbReference>
<dbReference type="AlphaFoldDB" id="A0A0D7DXY1"/>
<dbReference type="PATRIC" id="fig|316.110.peg.3024"/>
<dbReference type="EMBL" id="JXXD01000289">
    <property type="protein sequence ID" value="KIZ33060.1"/>
    <property type="molecule type" value="Genomic_DNA"/>
</dbReference>
<dbReference type="Gene3D" id="3.40.30.10">
    <property type="entry name" value="Glutaredoxin"/>
    <property type="match status" value="1"/>
</dbReference>
<dbReference type="NCBIfam" id="NF041613">
    <property type="entry name" value="fdxn_Azotob"/>
    <property type="match status" value="1"/>
</dbReference>
<accession>A0A0D7DXY1</accession>
<name>A0A0D7DXY1_STUST</name>
<gene>
    <name evidence="1" type="ORF">LO50_22015</name>
</gene>